<gene>
    <name evidence="1" type="ORF">HC757_17865</name>
</gene>
<evidence type="ECO:0000313" key="1">
    <source>
        <dbReference type="EMBL" id="NMH67027.1"/>
    </source>
</evidence>
<keyword evidence="2" id="KW-1185">Reference proteome</keyword>
<dbReference type="AlphaFoldDB" id="A0A972JMZ6"/>
<dbReference type="InterPro" id="IPR019587">
    <property type="entry name" value="Polyketide_cyclase/dehydratase"/>
</dbReference>
<name>A0A972JMZ6_9GAMM</name>
<sequence>MKKIETKIQIEASLESVWGIFSDFKRYHEWNPFLTEIQGSLNEGESLKIKVVLSNGKARFADPKVEKVLYGKEVCFLAKSGILFAGKHYFIFEAISPVETRVIHGEIFSGILPFFLWHKIEKVFTASFEGMNKALKLRAEKHT</sequence>
<dbReference type="Proteomes" id="UP000737113">
    <property type="component" value="Unassembled WGS sequence"/>
</dbReference>
<dbReference type="CDD" id="cd07822">
    <property type="entry name" value="SRPBCC_4"/>
    <property type="match status" value="1"/>
</dbReference>
<comment type="caution">
    <text evidence="1">The sequence shown here is derived from an EMBL/GenBank/DDBJ whole genome shotgun (WGS) entry which is preliminary data.</text>
</comment>
<dbReference type="PANTHER" id="PTHR36166">
    <property type="entry name" value="CHROMOSOME 9, WHOLE GENOME SHOTGUN SEQUENCE"/>
    <property type="match status" value="1"/>
</dbReference>
<dbReference type="RefSeq" id="WP_169565804.1">
    <property type="nucleotide sequence ID" value="NZ_JAAXYH010000021.1"/>
</dbReference>
<dbReference type="PANTHER" id="PTHR36166:SF1">
    <property type="entry name" value="SRPBCC DOMAIN-CONTAINING PROTEIN"/>
    <property type="match status" value="1"/>
</dbReference>
<dbReference type="InterPro" id="IPR023393">
    <property type="entry name" value="START-like_dom_sf"/>
</dbReference>
<reference evidence="1" key="1">
    <citation type="submission" date="2020-04" db="EMBL/GenBank/DDBJ databases">
        <title>Description of Shewanella salipaludis sp. nov., isolated from a salt marsh.</title>
        <authorList>
            <person name="Park S."/>
            <person name="Yoon J.-H."/>
        </authorList>
    </citation>
    <scope>NUCLEOTIDE SEQUENCE</scope>
    <source>
        <strain evidence="1">SHSM-M6</strain>
    </source>
</reference>
<dbReference type="EMBL" id="JAAXYH010000021">
    <property type="protein sequence ID" value="NMH67027.1"/>
    <property type="molecule type" value="Genomic_DNA"/>
</dbReference>
<dbReference type="Pfam" id="PF10604">
    <property type="entry name" value="Polyketide_cyc2"/>
    <property type="match status" value="1"/>
</dbReference>
<organism evidence="1 2">
    <name type="scientific">Shewanella salipaludis</name>
    <dbReference type="NCBI Taxonomy" id="2723052"/>
    <lineage>
        <taxon>Bacteria</taxon>
        <taxon>Pseudomonadati</taxon>
        <taxon>Pseudomonadota</taxon>
        <taxon>Gammaproteobacteria</taxon>
        <taxon>Alteromonadales</taxon>
        <taxon>Shewanellaceae</taxon>
        <taxon>Shewanella</taxon>
    </lineage>
</organism>
<evidence type="ECO:0000313" key="2">
    <source>
        <dbReference type="Proteomes" id="UP000737113"/>
    </source>
</evidence>
<dbReference type="Gene3D" id="3.30.530.20">
    <property type="match status" value="1"/>
</dbReference>
<protein>
    <submittedName>
        <fullName evidence="1">SRPBCC domain-containing protein</fullName>
    </submittedName>
</protein>
<accession>A0A972JMZ6</accession>
<proteinExistence type="predicted"/>
<dbReference type="SUPFAM" id="SSF55961">
    <property type="entry name" value="Bet v1-like"/>
    <property type="match status" value="1"/>
</dbReference>